<keyword evidence="1" id="KW-1133">Transmembrane helix</keyword>
<evidence type="ECO:0000259" key="2">
    <source>
        <dbReference type="Pfam" id="PF09335"/>
    </source>
</evidence>
<dbReference type="InterPro" id="IPR032816">
    <property type="entry name" value="VTT_dom"/>
</dbReference>
<dbReference type="GO" id="GO:0005886">
    <property type="term" value="C:plasma membrane"/>
    <property type="evidence" value="ECO:0007669"/>
    <property type="project" value="UniProtKB-ARBA"/>
</dbReference>
<proteinExistence type="predicted"/>
<dbReference type="Pfam" id="PF09335">
    <property type="entry name" value="VTT_dom"/>
    <property type="match status" value="1"/>
</dbReference>
<dbReference type="EMBL" id="CP060820">
    <property type="protein sequence ID" value="QNP41697.1"/>
    <property type="molecule type" value="Genomic_DNA"/>
</dbReference>
<accession>A0A7H0G081</accession>
<feature type="transmembrane region" description="Helical" evidence="1">
    <location>
        <begin position="173"/>
        <end position="197"/>
    </location>
</feature>
<dbReference type="RefSeq" id="WP_187713133.1">
    <property type="nucleotide sequence ID" value="NZ_CP060820.1"/>
</dbReference>
<evidence type="ECO:0000313" key="3">
    <source>
        <dbReference type="EMBL" id="QNP41697.1"/>
    </source>
</evidence>
<keyword evidence="4" id="KW-1185">Reference proteome</keyword>
<dbReference type="KEGG" id="lsx:H8B22_05680"/>
<reference evidence="3 4" key="1">
    <citation type="submission" date="2020-08" db="EMBL/GenBank/DDBJ databases">
        <title>Lysobacter sp. II4 sp. nov., isolated from soil.</title>
        <authorList>
            <person name="Woo C.Y."/>
            <person name="Kim J."/>
        </authorList>
    </citation>
    <scope>NUCLEOTIDE SEQUENCE [LARGE SCALE GENOMIC DNA]</scope>
    <source>
        <strain evidence="3 4">II4</strain>
    </source>
</reference>
<feature type="transmembrane region" description="Helical" evidence="1">
    <location>
        <begin position="96"/>
        <end position="115"/>
    </location>
</feature>
<keyword evidence="1" id="KW-0812">Transmembrane</keyword>
<feature type="transmembrane region" description="Helical" evidence="1">
    <location>
        <begin position="203"/>
        <end position="219"/>
    </location>
</feature>
<keyword evidence="1" id="KW-0472">Membrane</keyword>
<feature type="domain" description="VTT" evidence="2">
    <location>
        <begin position="81"/>
        <end position="194"/>
    </location>
</feature>
<evidence type="ECO:0000256" key="1">
    <source>
        <dbReference type="SAM" id="Phobius"/>
    </source>
</evidence>
<sequence>MAPRLPRPRLAQFLHHWRRALALLLLCALVALLLSVDALFAALHQLLAQAAPYIGAHPLAGRVVFVALSGLSAMLAFFSSAVLVPMAVYSWGRAGTALLLWLGWLLGGACAYATGRYLGRPMVRGLVPARLADFYLRRLPAQVDFPTALLFQVAMPSELPGYLFGLLRVPFRLYLAVLALVEAPFAAGTVLLGESLIRRQGGWMLVLAVLGLGTSLLAVHRLHRRLRAGGGEED</sequence>
<gene>
    <name evidence="3" type="ORF">H8B22_05680</name>
</gene>
<organism evidence="3 4">
    <name type="scientific">Agrilutibacter terrestris</name>
    <dbReference type="NCBI Taxonomy" id="2865112"/>
    <lineage>
        <taxon>Bacteria</taxon>
        <taxon>Pseudomonadati</taxon>
        <taxon>Pseudomonadota</taxon>
        <taxon>Gammaproteobacteria</taxon>
        <taxon>Lysobacterales</taxon>
        <taxon>Lysobacteraceae</taxon>
        <taxon>Agrilutibacter</taxon>
    </lineage>
</organism>
<feature type="transmembrane region" description="Helical" evidence="1">
    <location>
        <begin position="60"/>
        <end position="84"/>
    </location>
</feature>
<feature type="transmembrane region" description="Helical" evidence="1">
    <location>
        <begin position="145"/>
        <end position="166"/>
    </location>
</feature>
<dbReference type="Proteomes" id="UP000516018">
    <property type="component" value="Chromosome"/>
</dbReference>
<name>A0A7H0G081_9GAMM</name>
<dbReference type="AlphaFoldDB" id="A0A7H0G081"/>
<protein>
    <submittedName>
        <fullName evidence="3">VTT domain-containing protein</fullName>
    </submittedName>
</protein>
<evidence type="ECO:0000313" key="4">
    <source>
        <dbReference type="Proteomes" id="UP000516018"/>
    </source>
</evidence>